<name>A0A645G3Z1_9ZZZZ</name>
<protein>
    <submittedName>
        <fullName evidence="1">Uncharacterized protein</fullName>
    </submittedName>
</protein>
<organism evidence="1">
    <name type="scientific">bioreactor metagenome</name>
    <dbReference type="NCBI Taxonomy" id="1076179"/>
    <lineage>
        <taxon>unclassified sequences</taxon>
        <taxon>metagenomes</taxon>
        <taxon>ecological metagenomes</taxon>
    </lineage>
</organism>
<dbReference type="AlphaFoldDB" id="A0A645G3Z1"/>
<comment type="caution">
    <text evidence="1">The sequence shown here is derived from an EMBL/GenBank/DDBJ whole genome shotgun (WGS) entry which is preliminary data.</text>
</comment>
<sequence length="87" mass="8951">MAVADGGHEGIVPTDGHALVACCRAHLHVAMQPHEHGAGLSALLRRGHGRAVNRALALDILPGQGAHIAAHAAGQLLALPDLRRKSV</sequence>
<reference evidence="1" key="1">
    <citation type="submission" date="2019-08" db="EMBL/GenBank/DDBJ databases">
        <authorList>
            <person name="Kucharzyk K."/>
            <person name="Murdoch R.W."/>
            <person name="Higgins S."/>
            <person name="Loffler F."/>
        </authorList>
    </citation>
    <scope>NUCLEOTIDE SEQUENCE</scope>
</reference>
<dbReference type="EMBL" id="VSSQ01069582">
    <property type="protein sequence ID" value="MPN21578.1"/>
    <property type="molecule type" value="Genomic_DNA"/>
</dbReference>
<evidence type="ECO:0000313" key="1">
    <source>
        <dbReference type="EMBL" id="MPN21578.1"/>
    </source>
</evidence>
<proteinExistence type="predicted"/>
<gene>
    <name evidence="1" type="ORF">SDC9_168958</name>
</gene>
<accession>A0A645G3Z1</accession>